<dbReference type="Pfam" id="PF24883">
    <property type="entry name" value="NPHP3_N"/>
    <property type="match status" value="1"/>
</dbReference>
<evidence type="ECO:0000256" key="1">
    <source>
        <dbReference type="ARBA" id="ARBA00022737"/>
    </source>
</evidence>
<dbReference type="Proteomes" id="UP000053789">
    <property type="component" value="Unassembled WGS sequence"/>
</dbReference>
<reference evidence="4" key="1">
    <citation type="submission" date="2015-01" db="EMBL/GenBank/DDBJ databases">
        <title>The Genome Sequence of Cladophialophora bantiana CBS 173.52.</title>
        <authorList>
            <consortium name="The Broad Institute Genomics Platform"/>
            <person name="Cuomo C."/>
            <person name="de Hoog S."/>
            <person name="Gorbushina A."/>
            <person name="Stielow B."/>
            <person name="Teixiera M."/>
            <person name="Abouelleil A."/>
            <person name="Chapman S.B."/>
            <person name="Priest M."/>
            <person name="Young S.K."/>
            <person name="Wortman J."/>
            <person name="Nusbaum C."/>
            <person name="Birren B."/>
        </authorList>
    </citation>
    <scope>NUCLEOTIDE SEQUENCE [LARGE SCALE GENOMIC DNA]</scope>
    <source>
        <strain evidence="4">CBS 173.52</strain>
    </source>
</reference>
<keyword evidence="5" id="KW-1185">Reference proteome</keyword>
<dbReference type="InterPro" id="IPR056884">
    <property type="entry name" value="NPHP3-like_N"/>
</dbReference>
<organism evidence="4 5">
    <name type="scientific">Cladophialophora bantiana (strain ATCC 10958 / CBS 173.52 / CDC B-1940 / NIH 8579)</name>
    <name type="common">Xylohypha bantiana</name>
    <dbReference type="NCBI Taxonomy" id="1442370"/>
    <lineage>
        <taxon>Eukaryota</taxon>
        <taxon>Fungi</taxon>
        <taxon>Dikarya</taxon>
        <taxon>Ascomycota</taxon>
        <taxon>Pezizomycotina</taxon>
        <taxon>Eurotiomycetes</taxon>
        <taxon>Chaetothyriomycetidae</taxon>
        <taxon>Chaetothyriales</taxon>
        <taxon>Herpotrichiellaceae</taxon>
        <taxon>Cladophialophora</taxon>
    </lineage>
</organism>
<dbReference type="GeneID" id="27702074"/>
<accession>A0A0D2HIE7</accession>
<feature type="domain" description="Nephrocystin 3-like N-terminal" evidence="3">
    <location>
        <begin position="173"/>
        <end position="268"/>
    </location>
</feature>
<feature type="coiled-coil region" evidence="2">
    <location>
        <begin position="5"/>
        <end position="73"/>
    </location>
</feature>
<sequence length="279" mass="31697">MTDPLSNHDADVDRTTRNLESLRATFWLLQTTLQTRTLLEAERVAVTNIESRLEKCLEIIQELEEESKKFKKATDPGIAGKVKVAGRRLAYPFRKSELQKLHEDIDEIPENVDVSLGVLQLRDQQIIHNSVRDVKMLIEVVRAGVISLEIRSWLRAPDASINHNAMCTKRYLDTGAWFVEGPLFTNWITKPNSFLWLNGFAGRGKSILCATAIQHAFLHTRSDARKGIAFFYFTFDDEPIQDESPMLRAVFLQLSGQVPEGNTDITELHTLHPDTMPPS</sequence>
<proteinExistence type="predicted"/>
<keyword evidence="2" id="KW-0175">Coiled coil</keyword>
<dbReference type="HOGENOM" id="CLU_997492_0_0_1"/>
<evidence type="ECO:0000313" key="5">
    <source>
        <dbReference type="Proteomes" id="UP000053789"/>
    </source>
</evidence>
<dbReference type="EMBL" id="KN846993">
    <property type="protein sequence ID" value="KIW90500.1"/>
    <property type="molecule type" value="Genomic_DNA"/>
</dbReference>
<evidence type="ECO:0000313" key="4">
    <source>
        <dbReference type="EMBL" id="KIW90500.1"/>
    </source>
</evidence>
<protein>
    <recommendedName>
        <fullName evidence="3">Nephrocystin 3-like N-terminal domain-containing protein</fullName>
    </recommendedName>
</protein>
<dbReference type="OrthoDB" id="1577640at2759"/>
<evidence type="ECO:0000259" key="3">
    <source>
        <dbReference type="Pfam" id="PF24883"/>
    </source>
</evidence>
<evidence type="ECO:0000256" key="2">
    <source>
        <dbReference type="SAM" id="Coils"/>
    </source>
</evidence>
<dbReference type="AlphaFoldDB" id="A0A0D2HIE7"/>
<name>A0A0D2HIE7_CLAB1</name>
<dbReference type="PANTHER" id="PTHR10039:SF16">
    <property type="entry name" value="GPI INOSITOL-DEACYLASE"/>
    <property type="match status" value="1"/>
</dbReference>
<keyword evidence="1" id="KW-0677">Repeat</keyword>
<gene>
    <name evidence="4" type="ORF">Z519_09146</name>
</gene>
<dbReference type="PANTHER" id="PTHR10039">
    <property type="entry name" value="AMELOGENIN"/>
    <property type="match status" value="1"/>
</dbReference>
<dbReference type="RefSeq" id="XP_016617169.1">
    <property type="nucleotide sequence ID" value="XM_016766871.1"/>
</dbReference>